<organism evidence="2">
    <name type="scientific">viral metagenome</name>
    <dbReference type="NCBI Taxonomy" id="1070528"/>
    <lineage>
        <taxon>unclassified sequences</taxon>
        <taxon>metagenomes</taxon>
        <taxon>organismal metagenomes</taxon>
    </lineage>
</organism>
<evidence type="ECO:0000313" key="2">
    <source>
        <dbReference type="EMBL" id="QHT32840.1"/>
    </source>
</evidence>
<dbReference type="AlphaFoldDB" id="A0A6C0EX71"/>
<proteinExistence type="predicted"/>
<name>A0A6C0EX71_9ZZZZ</name>
<feature type="compositionally biased region" description="Basic residues" evidence="1">
    <location>
        <begin position="1"/>
        <end position="53"/>
    </location>
</feature>
<protein>
    <submittedName>
        <fullName evidence="2">Uncharacterized protein</fullName>
    </submittedName>
</protein>
<sequence>MARSRIASRSRVRARSRSASRSKARASSRSGGKSRRKVNYSRNKTRRSRKHMKGGCAQCFASM</sequence>
<evidence type="ECO:0000256" key="1">
    <source>
        <dbReference type="SAM" id="MobiDB-lite"/>
    </source>
</evidence>
<feature type="region of interest" description="Disordered" evidence="1">
    <location>
        <begin position="1"/>
        <end position="63"/>
    </location>
</feature>
<accession>A0A6C0EX71</accession>
<reference evidence="2" key="1">
    <citation type="journal article" date="2020" name="Nature">
        <title>Giant virus diversity and host interactions through global metagenomics.</title>
        <authorList>
            <person name="Schulz F."/>
            <person name="Roux S."/>
            <person name="Paez-Espino D."/>
            <person name="Jungbluth S."/>
            <person name="Walsh D.A."/>
            <person name="Denef V.J."/>
            <person name="McMahon K.D."/>
            <person name="Konstantinidis K.T."/>
            <person name="Eloe-Fadrosh E.A."/>
            <person name="Kyrpides N.C."/>
            <person name="Woyke T."/>
        </authorList>
    </citation>
    <scope>NUCLEOTIDE SEQUENCE</scope>
    <source>
        <strain evidence="2">GVMAG-M-3300009161-30</strain>
    </source>
</reference>
<dbReference type="EMBL" id="MN738950">
    <property type="protein sequence ID" value="QHT32840.1"/>
    <property type="molecule type" value="Genomic_DNA"/>
</dbReference>